<evidence type="ECO:0000259" key="4">
    <source>
        <dbReference type="PROSITE" id="PS51898"/>
    </source>
</evidence>
<organism evidence="5 6">
    <name type="scientific">Furfurilactobacillus curtus</name>
    <dbReference type="NCBI Taxonomy" id="1746200"/>
    <lineage>
        <taxon>Bacteria</taxon>
        <taxon>Bacillati</taxon>
        <taxon>Bacillota</taxon>
        <taxon>Bacilli</taxon>
        <taxon>Lactobacillales</taxon>
        <taxon>Lactobacillaceae</taxon>
        <taxon>Furfurilactobacillus</taxon>
    </lineage>
</organism>
<comment type="caution">
    <text evidence="5">The sequence shown here is derived from an EMBL/GenBank/DDBJ whole genome shotgun (WGS) entry which is preliminary data.</text>
</comment>
<proteinExistence type="inferred from homology"/>
<dbReference type="InterPro" id="IPR011010">
    <property type="entry name" value="DNA_brk_join_enz"/>
</dbReference>
<dbReference type="PANTHER" id="PTHR30349:SF64">
    <property type="entry name" value="PROPHAGE INTEGRASE INTD-RELATED"/>
    <property type="match status" value="1"/>
</dbReference>
<name>A0ABQ5JQY2_9LACO</name>
<gene>
    <name evidence="5" type="ORF">JCM31185_08200</name>
</gene>
<dbReference type="EMBL" id="BQXO01000002">
    <property type="protein sequence ID" value="GKT05531.1"/>
    <property type="molecule type" value="Genomic_DNA"/>
</dbReference>
<keyword evidence="2" id="KW-0238">DNA-binding</keyword>
<evidence type="ECO:0000313" key="5">
    <source>
        <dbReference type="EMBL" id="GKT05531.1"/>
    </source>
</evidence>
<dbReference type="CDD" id="cd01189">
    <property type="entry name" value="INT_ICEBs1_C_like"/>
    <property type="match status" value="1"/>
</dbReference>
<keyword evidence="6" id="KW-1185">Reference proteome</keyword>
<comment type="similarity">
    <text evidence="1">Belongs to the 'phage' integrase family.</text>
</comment>
<evidence type="ECO:0000256" key="1">
    <source>
        <dbReference type="ARBA" id="ARBA00008857"/>
    </source>
</evidence>
<dbReference type="PANTHER" id="PTHR30349">
    <property type="entry name" value="PHAGE INTEGRASE-RELATED"/>
    <property type="match status" value="1"/>
</dbReference>
<dbReference type="Proteomes" id="UP001628078">
    <property type="component" value="Unassembled WGS sequence"/>
</dbReference>
<accession>A0ABQ5JQY2</accession>
<protein>
    <submittedName>
        <fullName evidence="5">Site-specific integrase</fullName>
    </submittedName>
</protein>
<evidence type="ECO:0000256" key="3">
    <source>
        <dbReference type="ARBA" id="ARBA00023172"/>
    </source>
</evidence>
<evidence type="ECO:0000313" key="6">
    <source>
        <dbReference type="Proteomes" id="UP001628078"/>
    </source>
</evidence>
<sequence length="305" mass="35173">MTSPKFHEYYLQWIRLYKAGAVRPVTYDKYKMCYQNLVTLVPDLRLDELTRLSYQQLLNTYAETHERVTTTDFHHHLKASLMDALDDGLIKRDPTRKVVIKGTVQRSHKPKFLNQKEFGRLMDTLFFTGEADNNYLIALIAKTGIRFSEALAVTPKDFDFKRQMLTINKTWNYKSRTGGFAPTKNRSSVRKVSIDWQTLTMFSRLTQDLPSDQPIFASTDKPIFNATVNDFLRRKCMMAGVPAISVHALRHTHASLLLYAGVSLASVSRRLGHANMTTTQKVYLHVIQELENVDNDKIMRYLSSL</sequence>
<dbReference type="InterPro" id="IPR013762">
    <property type="entry name" value="Integrase-like_cat_sf"/>
</dbReference>
<keyword evidence="3" id="KW-0233">DNA recombination</keyword>
<dbReference type="PROSITE" id="PS51898">
    <property type="entry name" value="TYR_RECOMBINASE"/>
    <property type="match status" value="1"/>
</dbReference>
<dbReference type="SUPFAM" id="SSF56349">
    <property type="entry name" value="DNA breaking-rejoining enzymes"/>
    <property type="match status" value="1"/>
</dbReference>
<dbReference type="InterPro" id="IPR050090">
    <property type="entry name" value="Tyrosine_recombinase_XerCD"/>
</dbReference>
<dbReference type="Gene3D" id="1.10.150.130">
    <property type="match status" value="1"/>
</dbReference>
<dbReference type="InterPro" id="IPR010998">
    <property type="entry name" value="Integrase_recombinase_N"/>
</dbReference>
<dbReference type="RefSeq" id="WP_407882845.1">
    <property type="nucleotide sequence ID" value="NZ_BQXO01000002.1"/>
</dbReference>
<dbReference type="Pfam" id="PF00589">
    <property type="entry name" value="Phage_integrase"/>
    <property type="match status" value="1"/>
</dbReference>
<feature type="domain" description="Tyr recombinase" evidence="4">
    <location>
        <begin position="108"/>
        <end position="300"/>
    </location>
</feature>
<dbReference type="InterPro" id="IPR002104">
    <property type="entry name" value="Integrase_catalytic"/>
</dbReference>
<dbReference type="Gene3D" id="1.10.443.10">
    <property type="entry name" value="Intergrase catalytic core"/>
    <property type="match status" value="1"/>
</dbReference>
<evidence type="ECO:0000256" key="2">
    <source>
        <dbReference type="ARBA" id="ARBA00023125"/>
    </source>
</evidence>
<reference evidence="5 6" key="1">
    <citation type="submission" date="2022-03" db="EMBL/GenBank/DDBJ databases">
        <title>Draft genome sequence of Furfurilactobacillus curtus JCM 31185.</title>
        <authorList>
            <person name="Suzuki S."/>
            <person name="Endo A."/>
            <person name="Kajikawa A."/>
        </authorList>
    </citation>
    <scope>NUCLEOTIDE SEQUENCE [LARGE SCALE GENOMIC DNA]</scope>
    <source>
        <strain evidence="5 6">JCM 31185</strain>
    </source>
</reference>